<proteinExistence type="inferred from homology"/>
<dbReference type="Pfam" id="PF00877">
    <property type="entry name" value="NLPC_P60"/>
    <property type="match status" value="1"/>
</dbReference>
<reference evidence="7" key="1">
    <citation type="submission" date="2016-10" db="EMBL/GenBank/DDBJ databases">
        <authorList>
            <person name="Varghese N."/>
            <person name="Submissions S."/>
        </authorList>
    </citation>
    <scope>NUCLEOTIDE SEQUENCE [LARGE SCALE GENOMIC DNA]</scope>
    <source>
        <strain evidence="7">Gh-67</strain>
    </source>
</reference>
<dbReference type="STRING" id="551996.SAMN05192573_101151"/>
<dbReference type="RefSeq" id="WP_091162317.1">
    <property type="nucleotide sequence ID" value="NZ_FNCG01000001.1"/>
</dbReference>
<dbReference type="PANTHER" id="PTHR47053">
    <property type="entry name" value="MUREIN DD-ENDOPEPTIDASE MEPH-RELATED"/>
    <property type="match status" value="1"/>
</dbReference>
<dbReference type="PROSITE" id="PS51935">
    <property type="entry name" value="NLPC_P60"/>
    <property type="match status" value="1"/>
</dbReference>
<evidence type="ECO:0000256" key="3">
    <source>
        <dbReference type="ARBA" id="ARBA00022801"/>
    </source>
</evidence>
<dbReference type="GO" id="GO:0006508">
    <property type="term" value="P:proteolysis"/>
    <property type="evidence" value="ECO:0007669"/>
    <property type="project" value="UniProtKB-KW"/>
</dbReference>
<dbReference type="InterPro" id="IPR038765">
    <property type="entry name" value="Papain-like_cys_pep_sf"/>
</dbReference>
<evidence type="ECO:0000259" key="5">
    <source>
        <dbReference type="PROSITE" id="PS51935"/>
    </source>
</evidence>
<dbReference type="SUPFAM" id="SSF54001">
    <property type="entry name" value="Cysteine proteinases"/>
    <property type="match status" value="1"/>
</dbReference>
<keyword evidence="2" id="KW-0645">Protease</keyword>
<protein>
    <submittedName>
        <fullName evidence="6">SH3 domain-containing protein</fullName>
    </submittedName>
</protein>
<dbReference type="Gene3D" id="2.30.30.40">
    <property type="entry name" value="SH3 Domains"/>
    <property type="match status" value="1"/>
</dbReference>
<gene>
    <name evidence="6" type="ORF">SAMN05192573_101151</name>
</gene>
<sequence>MEYGICNLAVIPLRAEPSERSEQVSQLLFGEVFEITEWQNNWVKIIAEADGYIGWIGRLQFAMLGHIAYKNIRNHPSKLTYQPVTQAWKMSDNSVVYLPAGSSLAFLEGTSCRIGHERFEIIGKIGEPEDIAATAKAFLNSPYLWGGRTHFGIDCSGFTQMVYKLKGLRIKRDASMQVKEGTKVDSIKEARLGDLAFFDNPEGRVTHVGIILNNEHIIHASGKVKIDTINEDGIYSREQKKHTHNLCSIKRFFN</sequence>
<accession>A0A1G7N8T7</accession>
<comment type="similarity">
    <text evidence="1">Belongs to the peptidase C40 family.</text>
</comment>
<dbReference type="InterPro" id="IPR000064">
    <property type="entry name" value="NLP_P60_dom"/>
</dbReference>
<dbReference type="Proteomes" id="UP000199705">
    <property type="component" value="Unassembled WGS sequence"/>
</dbReference>
<dbReference type="GO" id="GO:0008234">
    <property type="term" value="F:cysteine-type peptidase activity"/>
    <property type="evidence" value="ECO:0007669"/>
    <property type="project" value="UniProtKB-KW"/>
</dbReference>
<name>A0A1G7N8T7_9SPHI</name>
<dbReference type="Gene3D" id="3.90.1720.10">
    <property type="entry name" value="endopeptidase domain like (from Nostoc punctiforme)"/>
    <property type="match status" value="1"/>
</dbReference>
<evidence type="ECO:0000313" key="7">
    <source>
        <dbReference type="Proteomes" id="UP000199705"/>
    </source>
</evidence>
<evidence type="ECO:0000313" key="6">
    <source>
        <dbReference type="EMBL" id="SDF69759.1"/>
    </source>
</evidence>
<evidence type="ECO:0000256" key="2">
    <source>
        <dbReference type="ARBA" id="ARBA00022670"/>
    </source>
</evidence>
<organism evidence="6 7">
    <name type="scientific">Mucilaginibacter gossypii</name>
    <dbReference type="NCBI Taxonomy" id="551996"/>
    <lineage>
        <taxon>Bacteria</taxon>
        <taxon>Pseudomonadati</taxon>
        <taxon>Bacteroidota</taxon>
        <taxon>Sphingobacteriia</taxon>
        <taxon>Sphingobacteriales</taxon>
        <taxon>Sphingobacteriaceae</taxon>
        <taxon>Mucilaginibacter</taxon>
    </lineage>
</organism>
<feature type="domain" description="NlpC/P60" evidence="5">
    <location>
        <begin position="125"/>
        <end position="253"/>
    </location>
</feature>
<keyword evidence="7" id="KW-1185">Reference proteome</keyword>
<dbReference type="Pfam" id="PF18348">
    <property type="entry name" value="SH3_16"/>
    <property type="match status" value="1"/>
</dbReference>
<evidence type="ECO:0000256" key="1">
    <source>
        <dbReference type="ARBA" id="ARBA00007074"/>
    </source>
</evidence>
<dbReference type="PANTHER" id="PTHR47053:SF1">
    <property type="entry name" value="MUREIN DD-ENDOPEPTIDASE MEPH-RELATED"/>
    <property type="match status" value="1"/>
</dbReference>
<dbReference type="AlphaFoldDB" id="A0A1G7N8T7"/>
<keyword evidence="3" id="KW-0378">Hydrolase</keyword>
<dbReference type="InterPro" id="IPR051202">
    <property type="entry name" value="Peptidase_C40"/>
</dbReference>
<dbReference type="InterPro" id="IPR041382">
    <property type="entry name" value="SH3_16"/>
</dbReference>
<keyword evidence="4" id="KW-0788">Thiol protease</keyword>
<evidence type="ECO:0000256" key="4">
    <source>
        <dbReference type="ARBA" id="ARBA00022807"/>
    </source>
</evidence>
<dbReference type="EMBL" id="FNCG01000001">
    <property type="protein sequence ID" value="SDF69759.1"/>
    <property type="molecule type" value="Genomic_DNA"/>
</dbReference>